<keyword evidence="2" id="KW-0521">NADP</keyword>
<dbReference type="SUPFAM" id="SSF51735">
    <property type="entry name" value="NAD(P)-binding Rossmann-fold domains"/>
    <property type="match status" value="1"/>
</dbReference>
<gene>
    <name evidence="4" type="ORF">WICANDRAFT_62600</name>
</gene>
<dbReference type="GO" id="GO:0005737">
    <property type="term" value="C:cytoplasm"/>
    <property type="evidence" value="ECO:0007669"/>
    <property type="project" value="TreeGrafter"/>
</dbReference>
<dbReference type="GeneID" id="30200648"/>
<sequence length="254" mass="27845">MSGKVYFISGGNRGIGFEFVKQLSSNPENTIIASARDPAKAAELQNLVDAQENIKVVKLDVSDKASIDSLDAQLKNVAKDGIDVLISNAGIAQSFETAINTDQETYEKHYRTNVLGPIFLTKVVYPYLKLKETRHLVYISSLAGSIGAQIPFTTSAYGQSKAALNYSIKEISFELGAENFIAVALHPGMVETDMGKVGIEWFSKNSPEVMDAFKQIPVLSPEESAKAQLENVILKLNKDLNGKFLDYEGNEQIF</sequence>
<evidence type="ECO:0000313" key="5">
    <source>
        <dbReference type="Proteomes" id="UP000094112"/>
    </source>
</evidence>
<evidence type="ECO:0000256" key="2">
    <source>
        <dbReference type="ARBA" id="ARBA00022857"/>
    </source>
</evidence>
<dbReference type="InterPro" id="IPR051468">
    <property type="entry name" value="Fungal_SecMetab_SDRs"/>
</dbReference>
<organism evidence="4 5">
    <name type="scientific">Wickerhamomyces anomalus (strain ATCC 58044 / CBS 1984 / NCYC 433 / NRRL Y-366-8)</name>
    <name type="common">Yeast</name>
    <name type="synonym">Hansenula anomala</name>
    <dbReference type="NCBI Taxonomy" id="683960"/>
    <lineage>
        <taxon>Eukaryota</taxon>
        <taxon>Fungi</taxon>
        <taxon>Dikarya</taxon>
        <taxon>Ascomycota</taxon>
        <taxon>Saccharomycotina</taxon>
        <taxon>Saccharomycetes</taxon>
        <taxon>Phaffomycetales</taxon>
        <taxon>Wickerhamomycetaceae</taxon>
        <taxon>Wickerhamomyces</taxon>
    </lineage>
</organism>
<evidence type="ECO:0000256" key="1">
    <source>
        <dbReference type="ARBA" id="ARBA00006484"/>
    </source>
</evidence>
<dbReference type="InterPro" id="IPR036291">
    <property type="entry name" value="NAD(P)-bd_dom_sf"/>
</dbReference>
<dbReference type="Gene3D" id="3.40.50.720">
    <property type="entry name" value="NAD(P)-binding Rossmann-like Domain"/>
    <property type="match status" value="1"/>
</dbReference>
<dbReference type="OrthoDB" id="3979708at2759"/>
<name>A0A1E3P558_WICAA</name>
<proteinExistence type="inferred from homology"/>
<dbReference type="CDD" id="cd05325">
    <property type="entry name" value="carb_red_sniffer_like_SDR_c"/>
    <property type="match status" value="1"/>
</dbReference>
<dbReference type="PANTHER" id="PTHR43544:SF7">
    <property type="entry name" value="NADB-LER2"/>
    <property type="match status" value="1"/>
</dbReference>
<dbReference type="AlphaFoldDB" id="A0A1E3P558"/>
<evidence type="ECO:0000313" key="4">
    <source>
        <dbReference type="EMBL" id="ODQ60032.1"/>
    </source>
</evidence>
<evidence type="ECO:0000256" key="3">
    <source>
        <dbReference type="ARBA" id="ARBA00023002"/>
    </source>
</evidence>
<dbReference type="PANTHER" id="PTHR43544">
    <property type="entry name" value="SHORT-CHAIN DEHYDROGENASE/REDUCTASE"/>
    <property type="match status" value="1"/>
</dbReference>
<keyword evidence="5" id="KW-1185">Reference proteome</keyword>
<dbReference type="GO" id="GO:0016491">
    <property type="term" value="F:oxidoreductase activity"/>
    <property type="evidence" value="ECO:0007669"/>
    <property type="project" value="UniProtKB-KW"/>
</dbReference>
<accession>A0A1E3P558</accession>
<dbReference type="RefSeq" id="XP_019039239.1">
    <property type="nucleotide sequence ID" value="XM_019183402.1"/>
</dbReference>
<dbReference type="Pfam" id="PF00106">
    <property type="entry name" value="adh_short"/>
    <property type="match status" value="1"/>
</dbReference>
<dbReference type="PRINTS" id="PR00081">
    <property type="entry name" value="GDHRDH"/>
</dbReference>
<comment type="similarity">
    <text evidence="1">Belongs to the short-chain dehydrogenases/reductases (SDR) family.</text>
</comment>
<keyword evidence="3" id="KW-0560">Oxidoreductase</keyword>
<dbReference type="Proteomes" id="UP000094112">
    <property type="component" value="Unassembled WGS sequence"/>
</dbReference>
<protein>
    <submittedName>
        <fullName evidence="4">Uncharacterized protein</fullName>
    </submittedName>
</protein>
<reference evidence="4 5" key="1">
    <citation type="journal article" date="2016" name="Proc. Natl. Acad. Sci. U.S.A.">
        <title>Comparative genomics of biotechnologically important yeasts.</title>
        <authorList>
            <person name="Riley R."/>
            <person name="Haridas S."/>
            <person name="Wolfe K.H."/>
            <person name="Lopes M.R."/>
            <person name="Hittinger C.T."/>
            <person name="Goeker M."/>
            <person name="Salamov A.A."/>
            <person name="Wisecaver J.H."/>
            <person name="Long T.M."/>
            <person name="Calvey C.H."/>
            <person name="Aerts A.L."/>
            <person name="Barry K.W."/>
            <person name="Choi C."/>
            <person name="Clum A."/>
            <person name="Coughlan A.Y."/>
            <person name="Deshpande S."/>
            <person name="Douglass A.P."/>
            <person name="Hanson S.J."/>
            <person name="Klenk H.-P."/>
            <person name="LaButti K.M."/>
            <person name="Lapidus A."/>
            <person name="Lindquist E.A."/>
            <person name="Lipzen A.M."/>
            <person name="Meier-Kolthoff J.P."/>
            <person name="Ohm R.A."/>
            <person name="Otillar R.P."/>
            <person name="Pangilinan J.L."/>
            <person name="Peng Y."/>
            <person name="Rokas A."/>
            <person name="Rosa C.A."/>
            <person name="Scheuner C."/>
            <person name="Sibirny A.A."/>
            <person name="Slot J.C."/>
            <person name="Stielow J.B."/>
            <person name="Sun H."/>
            <person name="Kurtzman C.P."/>
            <person name="Blackwell M."/>
            <person name="Grigoriev I.V."/>
            <person name="Jeffries T.W."/>
        </authorList>
    </citation>
    <scope>NUCLEOTIDE SEQUENCE [LARGE SCALE GENOMIC DNA]</scope>
    <source>
        <strain evidence="5">ATCC 58044 / CBS 1984 / NCYC 433 / NRRL Y-366-8</strain>
    </source>
</reference>
<dbReference type="EMBL" id="KV454210">
    <property type="protein sequence ID" value="ODQ60032.1"/>
    <property type="molecule type" value="Genomic_DNA"/>
</dbReference>
<dbReference type="InterPro" id="IPR002347">
    <property type="entry name" value="SDR_fam"/>
</dbReference>